<evidence type="ECO:0000313" key="3">
    <source>
        <dbReference type="Proteomes" id="UP000800082"/>
    </source>
</evidence>
<proteinExistence type="predicted"/>
<feature type="region of interest" description="Disordered" evidence="1">
    <location>
        <begin position="69"/>
        <end position="113"/>
    </location>
</feature>
<dbReference type="GeneID" id="54349741"/>
<evidence type="ECO:0000256" key="1">
    <source>
        <dbReference type="SAM" id="MobiDB-lite"/>
    </source>
</evidence>
<protein>
    <submittedName>
        <fullName evidence="2">Uncharacterized protein</fullName>
    </submittedName>
</protein>
<accession>A0A6A5RPE9</accession>
<feature type="region of interest" description="Disordered" evidence="1">
    <location>
        <begin position="1"/>
        <end position="57"/>
    </location>
</feature>
<feature type="compositionally biased region" description="Polar residues" evidence="1">
    <location>
        <begin position="261"/>
        <end position="277"/>
    </location>
</feature>
<feature type="compositionally biased region" description="Polar residues" evidence="1">
    <location>
        <begin position="14"/>
        <end position="30"/>
    </location>
</feature>
<reference evidence="2" key="1">
    <citation type="journal article" date="2020" name="Stud. Mycol.">
        <title>101 Dothideomycetes genomes: a test case for predicting lifestyles and emergence of pathogens.</title>
        <authorList>
            <person name="Haridas S."/>
            <person name="Albert R."/>
            <person name="Binder M."/>
            <person name="Bloem J."/>
            <person name="Labutti K."/>
            <person name="Salamov A."/>
            <person name="Andreopoulos B."/>
            <person name="Baker S."/>
            <person name="Barry K."/>
            <person name="Bills G."/>
            <person name="Bluhm B."/>
            <person name="Cannon C."/>
            <person name="Castanera R."/>
            <person name="Culley D."/>
            <person name="Daum C."/>
            <person name="Ezra D."/>
            <person name="Gonzalez J."/>
            <person name="Henrissat B."/>
            <person name="Kuo A."/>
            <person name="Liang C."/>
            <person name="Lipzen A."/>
            <person name="Lutzoni F."/>
            <person name="Magnuson J."/>
            <person name="Mondo S."/>
            <person name="Nolan M."/>
            <person name="Ohm R."/>
            <person name="Pangilinan J."/>
            <person name="Park H.-J."/>
            <person name="Ramirez L."/>
            <person name="Alfaro M."/>
            <person name="Sun H."/>
            <person name="Tritt A."/>
            <person name="Yoshinaga Y."/>
            <person name="Zwiers L.-H."/>
            <person name="Turgeon B."/>
            <person name="Goodwin S."/>
            <person name="Spatafora J."/>
            <person name="Crous P."/>
            <person name="Grigoriev I."/>
        </authorList>
    </citation>
    <scope>NUCLEOTIDE SEQUENCE</scope>
    <source>
        <strain evidence="2">CBS 183.55</strain>
    </source>
</reference>
<sequence length="392" mass="43602">MYGNVWERSIDPDTPTTPLSSSEHYTSTPASELSLSRRRSESLSSATGRRRGSFGTEFVSRRHGTIDILGVGSTRGSRRSSYSSVAATYQSTPPTTNERDPSPPHSPVVHVTNSTVRDDSRLLGRWQCCECRRGHGVHRFEQGQQLINALNCLCPHRSCSNCTFQGRIKRFAPIYDVGGSALMPIAGDGDQILHMGIVCRYCGLSWQAQKSEAPRRRKSFRQRLSMLPKKINPMPTLRHARSMIHLGLPRDPHSDDARPGTSLSTSRSFLNLRSASDAQRRESKPERQTQAIQVRFYGIECTCGSVTDERDICFVFLALPKARSNTGKREDTGCKVIHATEPPYLLELRVKGYGTPTLHLKGGSHPNPLMSNLGATHPGYEGDTDRTFASWF</sequence>
<dbReference type="EMBL" id="ML978965">
    <property type="protein sequence ID" value="KAF1929529.1"/>
    <property type="molecule type" value="Genomic_DNA"/>
</dbReference>
<keyword evidence="3" id="KW-1185">Reference proteome</keyword>
<dbReference type="Proteomes" id="UP000800082">
    <property type="component" value="Unassembled WGS sequence"/>
</dbReference>
<feature type="compositionally biased region" description="Basic and acidic residues" evidence="1">
    <location>
        <begin position="278"/>
        <end position="287"/>
    </location>
</feature>
<feature type="compositionally biased region" description="Low complexity" evidence="1">
    <location>
        <begin position="70"/>
        <end position="89"/>
    </location>
</feature>
<feature type="compositionally biased region" description="Basic and acidic residues" evidence="1">
    <location>
        <begin position="248"/>
        <end position="258"/>
    </location>
</feature>
<gene>
    <name evidence="2" type="ORF">M421DRAFT_419319</name>
</gene>
<dbReference type="AlphaFoldDB" id="A0A6A5RPE9"/>
<evidence type="ECO:0000313" key="2">
    <source>
        <dbReference type="EMBL" id="KAF1929529.1"/>
    </source>
</evidence>
<dbReference type="RefSeq" id="XP_033449777.1">
    <property type="nucleotide sequence ID" value="XM_033592073.1"/>
</dbReference>
<feature type="region of interest" description="Disordered" evidence="1">
    <location>
        <begin position="246"/>
        <end position="288"/>
    </location>
</feature>
<name>A0A6A5RPE9_9PLEO</name>
<dbReference type="OrthoDB" id="3799818at2759"/>
<organism evidence="2 3">
    <name type="scientific">Didymella exigua CBS 183.55</name>
    <dbReference type="NCBI Taxonomy" id="1150837"/>
    <lineage>
        <taxon>Eukaryota</taxon>
        <taxon>Fungi</taxon>
        <taxon>Dikarya</taxon>
        <taxon>Ascomycota</taxon>
        <taxon>Pezizomycotina</taxon>
        <taxon>Dothideomycetes</taxon>
        <taxon>Pleosporomycetidae</taxon>
        <taxon>Pleosporales</taxon>
        <taxon>Pleosporineae</taxon>
        <taxon>Didymellaceae</taxon>
        <taxon>Didymella</taxon>
    </lineage>
</organism>